<organism evidence="1 2">
    <name type="scientific">Eumeta variegata</name>
    <name type="common">Bagworm moth</name>
    <name type="synonym">Eumeta japonica</name>
    <dbReference type="NCBI Taxonomy" id="151549"/>
    <lineage>
        <taxon>Eukaryota</taxon>
        <taxon>Metazoa</taxon>
        <taxon>Ecdysozoa</taxon>
        <taxon>Arthropoda</taxon>
        <taxon>Hexapoda</taxon>
        <taxon>Insecta</taxon>
        <taxon>Pterygota</taxon>
        <taxon>Neoptera</taxon>
        <taxon>Endopterygota</taxon>
        <taxon>Lepidoptera</taxon>
        <taxon>Glossata</taxon>
        <taxon>Ditrysia</taxon>
        <taxon>Tineoidea</taxon>
        <taxon>Psychidae</taxon>
        <taxon>Oiketicinae</taxon>
        <taxon>Eumeta</taxon>
    </lineage>
</organism>
<dbReference type="EMBL" id="BGZK01000054">
    <property type="protein sequence ID" value="GBP12952.1"/>
    <property type="molecule type" value="Genomic_DNA"/>
</dbReference>
<dbReference type="GO" id="GO:0008168">
    <property type="term" value="F:methyltransferase activity"/>
    <property type="evidence" value="ECO:0007669"/>
    <property type="project" value="UniProtKB-KW"/>
</dbReference>
<reference evidence="1 2" key="1">
    <citation type="journal article" date="2019" name="Commun. Biol.">
        <title>The bagworm genome reveals a unique fibroin gene that provides high tensile strength.</title>
        <authorList>
            <person name="Kono N."/>
            <person name="Nakamura H."/>
            <person name="Ohtoshi R."/>
            <person name="Tomita M."/>
            <person name="Numata K."/>
            <person name="Arakawa K."/>
        </authorList>
    </citation>
    <scope>NUCLEOTIDE SEQUENCE [LARGE SCALE GENOMIC DNA]</scope>
</reference>
<dbReference type="Gene3D" id="1.10.10.10">
    <property type="entry name" value="Winged helix-like DNA-binding domain superfamily/Winged helix DNA-binding domain"/>
    <property type="match status" value="1"/>
</dbReference>
<name>A0A4C1TEQ9_EUMVA</name>
<keyword evidence="2" id="KW-1185">Reference proteome</keyword>
<protein>
    <submittedName>
        <fullName evidence="1">Histone-lysine N-methyltransferase SETMAR</fullName>
    </submittedName>
</protein>
<evidence type="ECO:0000313" key="1">
    <source>
        <dbReference type="EMBL" id="GBP12952.1"/>
    </source>
</evidence>
<comment type="caution">
    <text evidence="1">The sequence shown here is derived from an EMBL/GenBank/DDBJ whole genome shotgun (WGS) entry which is preliminary data.</text>
</comment>
<accession>A0A4C1TEQ9</accession>
<keyword evidence="1" id="KW-0489">Methyltransferase</keyword>
<sequence length="131" mass="14086">MAPHCGGASYEIAVVEAVAEVSGTEAVEMAVVRTREGDSTGADGAIGIRGTLNEKVTITKGILRIGKVLANKPRRRPETLVDDEELKAIVEEHPSQTTSELAEGFDVNDKTIFIHLKQIGKEKKTREMGTA</sequence>
<dbReference type="Proteomes" id="UP000299102">
    <property type="component" value="Unassembled WGS sequence"/>
</dbReference>
<proteinExistence type="predicted"/>
<dbReference type="OrthoDB" id="616263at2759"/>
<evidence type="ECO:0000313" key="2">
    <source>
        <dbReference type="Proteomes" id="UP000299102"/>
    </source>
</evidence>
<keyword evidence="1" id="KW-0808">Transferase</keyword>
<gene>
    <name evidence="1" type="primary">SETMAR</name>
    <name evidence="1" type="ORF">EVAR_79295_1</name>
</gene>
<dbReference type="InterPro" id="IPR036388">
    <property type="entry name" value="WH-like_DNA-bd_sf"/>
</dbReference>
<dbReference type="GO" id="GO:0032259">
    <property type="term" value="P:methylation"/>
    <property type="evidence" value="ECO:0007669"/>
    <property type="project" value="UniProtKB-KW"/>
</dbReference>
<dbReference type="AlphaFoldDB" id="A0A4C1TEQ9"/>